<dbReference type="GO" id="GO:0009331">
    <property type="term" value="C:glycerol-3-phosphate dehydrogenase (FAD) complex"/>
    <property type="evidence" value="ECO:0007669"/>
    <property type="project" value="UniProtKB-UniRule"/>
</dbReference>
<evidence type="ECO:0000313" key="10">
    <source>
        <dbReference type="EMBL" id="TBT84314.1"/>
    </source>
</evidence>
<dbReference type="SUPFAM" id="SSF51905">
    <property type="entry name" value="FAD/NAD(P)-binding domain"/>
    <property type="match status" value="1"/>
</dbReference>
<protein>
    <recommendedName>
        <fullName evidence="6">Glycerol-3-phosphate dehydrogenase</fullName>
        <ecNumber evidence="6">1.1.5.3</ecNumber>
    </recommendedName>
</protein>
<comment type="caution">
    <text evidence="10">The sequence shown here is derived from an EMBL/GenBank/DDBJ whole genome shotgun (WGS) entry which is preliminary data.</text>
</comment>
<feature type="region of interest" description="Disordered" evidence="7">
    <location>
        <begin position="548"/>
        <end position="575"/>
    </location>
</feature>
<dbReference type="PROSITE" id="PS00977">
    <property type="entry name" value="FAD_G3PDH_1"/>
    <property type="match status" value="1"/>
</dbReference>
<dbReference type="GO" id="GO:0004368">
    <property type="term" value="F:glycerol-3-phosphate dehydrogenase (quinone) activity"/>
    <property type="evidence" value="ECO:0007669"/>
    <property type="project" value="UniProtKB-EC"/>
</dbReference>
<dbReference type="InterPro" id="IPR006076">
    <property type="entry name" value="FAD-dep_OxRdtase"/>
</dbReference>
<keyword evidence="11" id="KW-1185">Reference proteome</keyword>
<evidence type="ECO:0000256" key="7">
    <source>
        <dbReference type="SAM" id="MobiDB-lite"/>
    </source>
</evidence>
<dbReference type="SUPFAM" id="SSF54373">
    <property type="entry name" value="FAD-linked reductases, C-terminal domain"/>
    <property type="match status" value="1"/>
</dbReference>
<keyword evidence="5 6" id="KW-0560">Oxidoreductase</keyword>
<dbReference type="PANTHER" id="PTHR11985">
    <property type="entry name" value="GLYCEROL-3-PHOSPHATE DEHYDROGENASE"/>
    <property type="match status" value="1"/>
</dbReference>
<dbReference type="PRINTS" id="PR01001">
    <property type="entry name" value="FADG3PDH"/>
</dbReference>
<dbReference type="InterPro" id="IPR031656">
    <property type="entry name" value="DAO_C"/>
</dbReference>
<keyword evidence="4" id="KW-0274">FAD</keyword>
<proteinExistence type="inferred from homology"/>
<dbReference type="Pfam" id="PF16901">
    <property type="entry name" value="DAO_C"/>
    <property type="match status" value="1"/>
</dbReference>
<dbReference type="Gene3D" id="1.10.8.870">
    <property type="entry name" value="Alpha-glycerophosphate oxidase, cap domain"/>
    <property type="match status" value="1"/>
</dbReference>
<evidence type="ECO:0000256" key="1">
    <source>
        <dbReference type="ARBA" id="ARBA00001974"/>
    </source>
</evidence>
<feature type="domain" description="FAD dependent oxidoreductase" evidence="8">
    <location>
        <begin position="24"/>
        <end position="381"/>
    </location>
</feature>
<dbReference type="InterPro" id="IPR038299">
    <property type="entry name" value="DAO_C_sf"/>
</dbReference>
<dbReference type="OrthoDB" id="9766796at2"/>
<dbReference type="PROSITE" id="PS00978">
    <property type="entry name" value="FAD_G3PDH_2"/>
    <property type="match status" value="1"/>
</dbReference>
<dbReference type="Pfam" id="PF01266">
    <property type="entry name" value="DAO"/>
    <property type="match status" value="1"/>
</dbReference>
<dbReference type="Proteomes" id="UP000292373">
    <property type="component" value="Unassembled WGS sequence"/>
</dbReference>
<dbReference type="Gene3D" id="3.50.50.60">
    <property type="entry name" value="FAD/NAD(P)-binding domain"/>
    <property type="match status" value="1"/>
</dbReference>
<feature type="domain" description="Alpha-glycerophosphate oxidase C-terminal" evidence="9">
    <location>
        <begin position="409"/>
        <end position="533"/>
    </location>
</feature>
<evidence type="ECO:0000256" key="4">
    <source>
        <dbReference type="ARBA" id="ARBA00022827"/>
    </source>
</evidence>
<evidence type="ECO:0000256" key="3">
    <source>
        <dbReference type="ARBA" id="ARBA00022630"/>
    </source>
</evidence>
<dbReference type="InterPro" id="IPR036188">
    <property type="entry name" value="FAD/NAD-bd_sf"/>
</dbReference>
<dbReference type="RefSeq" id="WP_131168243.1">
    <property type="nucleotide sequence ID" value="NZ_SDMQ01000008.1"/>
</dbReference>
<evidence type="ECO:0000259" key="8">
    <source>
        <dbReference type="Pfam" id="PF01266"/>
    </source>
</evidence>
<evidence type="ECO:0000256" key="2">
    <source>
        <dbReference type="ARBA" id="ARBA00007330"/>
    </source>
</evidence>
<dbReference type="EC" id="1.1.5.3" evidence="6"/>
<gene>
    <name evidence="10" type="ORF">ET989_09205</name>
</gene>
<comment type="cofactor">
    <cofactor evidence="1 6">
        <name>FAD</name>
        <dbReference type="ChEBI" id="CHEBI:57692"/>
    </cofactor>
</comment>
<reference evidence="10 11" key="1">
    <citation type="submission" date="2019-01" db="EMBL/GenBank/DDBJ databases">
        <title>Lactibacter flavus gen. nov., sp. nov., a novel bacterium of the family Propionibacteriaceae isolated from raw milk and dairy products.</title>
        <authorList>
            <person name="Huptas C."/>
            <person name="Wenning M."/>
            <person name="Breitenwieser F."/>
            <person name="Doll E."/>
            <person name="Von Neubeck M."/>
            <person name="Busse H.-J."/>
            <person name="Scherer S."/>
        </authorList>
    </citation>
    <scope>NUCLEOTIDE SEQUENCE [LARGE SCALE GENOMIC DNA]</scope>
    <source>
        <strain evidence="10 11">KCTC 33808</strain>
    </source>
</reference>
<name>A0A4Q9KCZ0_9ACTN</name>
<dbReference type="PANTHER" id="PTHR11985:SF31">
    <property type="entry name" value="GLYCEROL-3-PHOSPHATE DEHYDROGENASE 2"/>
    <property type="match status" value="1"/>
</dbReference>
<evidence type="ECO:0000256" key="5">
    <source>
        <dbReference type="ARBA" id="ARBA00023002"/>
    </source>
</evidence>
<evidence type="ECO:0000256" key="6">
    <source>
        <dbReference type="RuleBase" id="RU361217"/>
    </source>
</evidence>
<dbReference type="EMBL" id="SDMQ01000008">
    <property type="protein sequence ID" value="TBT84314.1"/>
    <property type="molecule type" value="Genomic_DNA"/>
</dbReference>
<accession>A0A4Q9KCZ0</accession>
<evidence type="ECO:0000259" key="9">
    <source>
        <dbReference type="Pfam" id="PF16901"/>
    </source>
</evidence>
<keyword evidence="3 6" id="KW-0285">Flavoprotein</keyword>
<dbReference type="GO" id="GO:0046168">
    <property type="term" value="P:glycerol-3-phosphate catabolic process"/>
    <property type="evidence" value="ECO:0007669"/>
    <property type="project" value="TreeGrafter"/>
</dbReference>
<organism evidence="10 11">
    <name type="scientific">Propioniciclava sinopodophylli</name>
    <dbReference type="NCBI Taxonomy" id="1837344"/>
    <lineage>
        <taxon>Bacteria</taxon>
        <taxon>Bacillati</taxon>
        <taxon>Actinomycetota</taxon>
        <taxon>Actinomycetes</taxon>
        <taxon>Propionibacteriales</taxon>
        <taxon>Propionibacteriaceae</taxon>
        <taxon>Propioniciclava</taxon>
    </lineage>
</organism>
<comment type="similarity">
    <text evidence="2 6">Belongs to the FAD-dependent glycerol-3-phosphate dehydrogenase family.</text>
</comment>
<sequence>MTIPALNPTQRARDLEAVTEETFDILVIGGGVTGAGAALDAATRGLSVAIVEAQDWASGTSSRSSRLIHGGLRYLYNLDFALVAEALAERGRLLTKLAPHLVKAQPFLWPLKQRVIERAYSAVGVGLYDVLAVAGAGGRKTVPIQKHLSKQGAKERFTDVRDDALIGAIEFYDARVDDSRMVINLVRSAVRHGARALSRAQVVGFVQDAGGRVGGATVKDLESGEEFTIKARAVINATGVWTETTQAYAKTTKGLKVLASKGIHIVVPRERINARSGMFLRTEKSVLFIIPWRHYWVIGTTDTAWHEQLKHPVPTAADIDYLLDHANAVLSANLTRDDVIGTYAGLRPLLQPVGHDEAKSAKVSREHTTLEAAPGLVVIAGGKYTTYRVMAADAVDVALGKVRAKELPSITKDVPLLGADGFDAFARRAASLGAEYALTSEQVEDLLDRYGSELPALFALIDEDPSLGQRLEACPWYLRAEVAFACLYEGALHLEDILIQRIRLNSTTPDRGASAVDEVAQIAAPLLGWDDERTASEKANYTARAAAELAAQEQPNDAAASQARIEATDVTPSSL</sequence>
<evidence type="ECO:0000313" key="11">
    <source>
        <dbReference type="Proteomes" id="UP000292373"/>
    </source>
</evidence>
<comment type="catalytic activity">
    <reaction evidence="6">
        <text>a quinone + sn-glycerol 3-phosphate = dihydroxyacetone phosphate + a quinol</text>
        <dbReference type="Rhea" id="RHEA:18977"/>
        <dbReference type="ChEBI" id="CHEBI:24646"/>
        <dbReference type="ChEBI" id="CHEBI:57597"/>
        <dbReference type="ChEBI" id="CHEBI:57642"/>
        <dbReference type="ChEBI" id="CHEBI:132124"/>
        <dbReference type="EC" id="1.1.5.3"/>
    </reaction>
</comment>
<dbReference type="AlphaFoldDB" id="A0A4Q9KCZ0"/>
<dbReference type="Gene3D" id="3.30.9.10">
    <property type="entry name" value="D-Amino Acid Oxidase, subunit A, domain 2"/>
    <property type="match status" value="1"/>
</dbReference>
<dbReference type="InterPro" id="IPR000447">
    <property type="entry name" value="G3P_DH_FAD-dep"/>
</dbReference>